<comment type="caution">
    <text evidence="4">The sequence shown here is derived from an EMBL/GenBank/DDBJ whole genome shotgun (WGS) entry which is preliminary data.</text>
</comment>
<keyword evidence="1" id="KW-0805">Transcription regulation</keyword>
<evidence type="ECO:0000256" key="1">
    <source>
        <dbReference type="ARBA" id="ARBA00023015"/>
    </source>
</evidence>
<dbReference type="Gene3D" id="1.10.10.60">
    <property type="entry name" value="Homeodomain-like"/>
    <property type="match status" value="1"/>
</dbReference>
<name>A0A433WH02_9BACT</name>
<reference evidence="4" key="1">
    <citation type="submission" date="2020-05" db="EMBL/GenBank/DDBJ databases">
        <title>Chitinophaga laudate sp. nov., isolated from a tropical peat swamp.</title>
        <authorList>
            <person name="Goh C.B.S."/>
            <person name="Lee M.S."/>
            <person name="Parimannan S."/>
            <person name="Pasbakhsh P."/>
            <person name="Yule C.M."/>
            <person name="Rajandas H."/>
            <person name="Loke S."/>
            <person name="Croft L."/>
            <person name="Tan J.B.L."/>
        </authorList>
    </citation>
    <scope>NUCLEOTIDE SEQUENCE</scope>
    <source>
        <strain evidence="4">Mgbs1</strain>
    </source>
</reference>
<dbReference type="EMBL" id="RIAR02000001">
    <property type="protein sequence ID" value="NSL85843.1"/>
    <property type="molecule type" value="Genomic_DNA"/>
</dbReference>
<gene>
    <name evidence="4" type="ORF">ECE50_003305</name>
</gene>
<keyword evidence="5" id="KW-1185">Reference proteome</keyword>
<accession>A0A433WH02</accession>
<evidence type="ECO:0000256" key="3">
    <source>
        <dbReference type="ARBA" id="ARBA00023163"/>
    </source>
</evidence>
<dbReference type="AlphaFoldDB" id="A0A433WH02"/>
<proteinExistence type="predicted"/>
<protein>
    <submittedName>
        <fullName evidence="4">Helix-turn-helix transcriptional regulator</fullName>
    </submittedName>
</protein>
<organism evidence="4 5">
    <name type="scientific">Chitinophaga solisilvae</name>
    <dbReference type="NCBI Taxonomy" id="1233460"/>
    <lineage>
        <taxon>Bacteria</taxon>
        <taxon>Pseudomonadati</taxon>
        <taxon>Bacteroidota</taxon>
        <taxon>Chitinophagia</taxon>
        <taxon>Chitinophagales</taxon>
        <taxon>Chitinophagaceae</taxon>
        <taxon>Chitinophaga</taxon>
    </lineage>
</organism>
<evidence type="ECO:0000313" key="4">
    <source>
        <dbReference type="EMBL" id="NSL85843.1"/>
    </source>
</evidence>
<evidence type="ECO:0000256" key="2">
    <source>
        <dbReference type="ARBA" id="ARBA00023125"/>
    </source>
</evidence>
<dbReference type="GO" id="GO:0043565">
    <property type="term" value="F:sequence-specific DNA binding"/>
    <property type="evidence" value="ECO:0007669"/>
    <property type="project" value="InterPro"/>
</dbReference>
<dbReference type="InterPro" id="IPR018060">
    <property type="entry name" value="HTH_AraC"/>
</dbReference>
<dbReference type="OrthoDB" id="629929at2"/>
<keyword evidence="2" id="KW-0238">DNA-binding</keyword>
<dbReference type="GO" id="GO:0003700">
    <property type="term" value="F:DNA-binding transcription factor activity"/>
    <property type="evidence" value="ECO:0007669"/>
    <property type="project" value="InterPro"/>
</dbReference>
<dbReference type="PANTHER" id="PTHR43280">
    <property type="entry name" value="ARAC-FAMILY TRANSCRIPTIONAL REGULATOR"/>
    <property type="match status" value="1"/>
</dbReference>
<dbReference type="Proteomes" id="UP000281028">
    <property type="component" value="Unassembled WGS sequence"/>
</dbReference>
<dbReference type="InterPro" id="IPR009057">
    <property type="entry name" value="Homeodomain-like_sf"/>
</dbReference>
<dbReference type="PROSITE" id="PS01124">
    <property type="entry name" value="HTH_ARAC_FAMILY_2"/>
    <property type="match status" value="1"/>
</dbReference>
<keyword evidence="3" id="KW-0804">Transcription</keyword>
<dbReference type="SMART" id="SM00342">
    <property type="entry name" value="HTH_ARAC"/>
    <property type="match status" value="1"/>
</dbReference>
<dbReference type="SUPFAM" id="SSF46689">
    <property type="entry name" value="Homeodomain-like"/>
    <property type="match status" value="1"/>
</dbReference>
<dbReference type="Pfam" id="PF12833">
    <property type="entry name" value="HTH_18"/>
    <property type="match status" value="1"/>
</dbReference>
<dbReference type="PANTHER" id="PTHR43280:SF32">
    <property type="entry name" value="TRANSCRIPTIONAL REGULATORY PROTEIN"/>
    <property type="match status" value="1"/>
</dbReference>
<sequence length="298" mass="34714">MQDNSISTFYQQYLDQRPEEKNNFLGYFDVFSWNQLKEDLSACDRLQRKPFYKIALLSGDAVYYSNEEQIRVSGKTIVFINPMTQSRFKTADIHFTGEYCVFSDDFLRGSGKMATGSWPVFQGHDMYVQPLTTENYDALRKIFRELETEYAASYQFKEELIRNRVLDIIHFTQKLETSPAAGRPAQHDPLTTLFFNHLEQAFSHISPRHPLAYKTPAQFAQLLSTPVDRLNKTLRKSTGKTTIALLHGRLLQEANVLLRHTSWSIKEIAWCLSFRETAHFQNFYRKHAGCTPHEYRTA</sequence>
<evidence type="ECO:0000313" key="5">
    <source>
        <dbReference type="Proteomes" id="UP000281028"/>
    </source>
</evidence>